<dbReference type="InterPro" id="IPR004676">
    <property type="entry name" value="Cd-R_transporter"/>
</dbReference>
<feature type="transmembrane region" description="Helical" evidence="1">
    <location>
        <begin position="38"/>
        <end position="61"/>
    </location>
</feature>
<keyword evidence="1" id="KW-0472">Membrane</keyword>
<gene>
    <name evidence="2" type="ORF">ABC228_13400</name>
</gene>
<feature type="transmembrane region" description="Helical" evidence="1">
    <location>
        <begin position="67"/>
        <end position="85"/>
    </location>
</feature>
<accession>A0ABU9XIP4</accession>
<feature type="transmembrane region" description="Helical" evidence="1">
    <location>
        <begin position="105"/>
        <end position="125"/>
    </location>
</feature>
<evidence type="ECO:0000256" key="1">
    <source>
        <dbReference type="SAM" id="Phobius"/>
    </source>
</evidence>
<dbReference type="EMBL" id="JBDIML010000004">
    <property type="protein sequence ID" value="MEN2768173.1"/>
    <property type="molecule type" value="Genomic_DNA"/>
</dbReference>
<dbReference type="Pfam" id="PF03596">
    <property type="entry name" value="Cad"/>
    <property type="match status" value="1"/>
</dbReference>
<sequence>MGTVFMTIITFIATGLDEMIMLILLFSLTKSDQDVRNVYIGQQIGMSVVLCLVLLGVYGIAQFTGKWIGLLGFIPIVLGVMALFIGEDDDDEERLFNKTALFSNVVIRVIILAIAGGAEELAIYIPYFSSLVSTEVILASITFIIMIPIWSSICRKLAAFGMIPHKLEKYQRFIVPILFIGIGVHILIEQHTISDILTFFL</sequence>
<evidence type="ECO:0000313" key="3">
    <source>
        <dbReference type="Proteomes" id="UP001444625"/>
    </source>
</evidence>
<name>A0ABU9XIP4_9BACI</name>
<organism evidence="2 3">
    <name type="scientific">Ornithinibacillus xuwenensis</name>
    <dbReference type="NCBI Taxonomy" id="3144668"/>
    <lineage>
        <taxon>Bacteria</taxon>
        <taxon>Bacillati</taxon>
        <taxon>Bacillota</taxon>
        <taxon>Bacilli</taxon>
        <taxon>Bacillales</taxon>
        <taxon>Bacillaceae</taxon>
        <taxon>Ornithinibacillus</taxon>
    </lineage>
</organism>
<keyword evidence="1" id="KW-1133">Transmembrane helix</keyword>
<protein>
    <submittedName>
        <fullName evidence="2">Cadmium resistance transporter</fullName>
    </submittedName>
</protein>
<dbReference type="RefSeq" id="WP_345825654.1">
    <property type="nucleotide sequence ID" value="NZ_JBDIML010000004.1"/>
</dbReference>
<comment type="caution">
    <text evidence="2">The sequence shown here is derived from an EMBL/GenBank/DDBJ whole genome shotgun (WGS) entry which is preliminary data.</text>
</comment>
<keyword evidence="1" id="KW-0812">Transmembrane</keyword>
<feature type="transmembrane region" description="Helical" evidence="1">
    <location>
        <begin position="6"/>
        <end position="26"/>
    </location>
</feature>
<feature type="transmembrane region" description="Helical" evidence="1">
    <location>
        <begin position="170"/>
        <end position="188"/>
    </location>
</feature>
<reference evidence="2 3" key="1">
    <citation type="submission" date="2024-05" db="EMBL/GenBank/DDBJ databases">
        <authorList>
            <person name="Haq I."/>
            <person name="Ullah Z."/>
            <person name="Ahmad R."/>
            <person name="Li M."/>
            <person name="Tong Y."/>
        </authorList>
    </citation>
    <scope>NUCLEOTIDE SEQUENCE [LARGE SCALE GENOMIC DNA]</scope>
    <source>
        <strain evidence="2 3">16A2E</strain>
    </source>
</reference>
<feature type="transmembrane region" description="Helical" evidence="1">
    <location>
        <begin position="137"/>
        <end position="158"/>
    </location>
</feature>
<dbReference type="Proteomes" id="UP001444625">
    <property type="component" value="Unassembled WGS sequence"/>
</dbReference>
<keyword evidence="3" id="KW-1185">Reference proteome</keyword>
<evidence type="ECO:0000313" key="2">
    <source>
        <dbReference type="EMBL" id="MEN2768173.1"/>
    </source>
</evidence>
<proteinExistence type="predicted"/>